<organism evidence="9">
    <name type="scientific">Edaphobacter paludis</name>
    <dbReference type="NCBI Taxonomy" id="3035702"/>
    <lineage>
        <taxon>Bacteria</taxon>
        <taxon>Pseudomonadati</taxon>
        <taxon>Acidobacteriota</taxon>
        <taxon>Terriglobia</taxon>
        <taxon>Terriglobales</taxon>
        <taxon>Acidobacteriaceae</taxon>
        <taxon>Edaphobacter</taxon>
    </lineage>
</organism>
<accession>A0AAU7DCF9</accession>
<keyword evidence="1 6" id="KW-0597">Phosphoprotein</keyword>
<proteinExistence type="predicted"/>
<dbReference type="SUPFAM" id="SSF46894">
    <property type="entry name" value="C-terminal effector domain of the bipartite response regulators"/>
    <property type="match status" value="1"/>
</dbReference>
<evidence type="ECO:0000256" key="6">
    <source>
        <dbReference type="PROSITE-ProRule" id="PRU00169"/>
    </source>
</evidence>
<evidence type="ECO:0000259" key="8">
    <source>
        <dbReference type="PROSITE" id="PS50110"/>
    </source>
</evidence>
<evidence type="ECO:0000256" key="5">
    <source>
        <dbReference type="ARBA" id="ARBA00023163"/>
    </source>
</evidence>
<gene>
    <name evidence="9" type="ORF">P8936_14845</name>
</gene>
<evidence type="ECO:0000259" key="7">
    <source>
        <dbReference type="PROSITE" id="PS50043"/>
    </source>
</evidence>
<dbReference type="InterPro" id="IPR036388">
    <property type="entry name" value="WH-like_DNA-bd_sf"/>
</dbReference>
<dbReference type="EMBL" id="CP121195">
    <property type="protein sequence ID" value="XBH15325.1"/>
    <property type="molecule type" value="Genomic_DNA"/>
</dbReference>
<protein>
    <submittedName>
        <fullName evidence="9">Response regulator</fullName>
    </submittedName>
</protein>
<keyword evidence="3" id="KW-0805">Transcription regulation</keyword>
<dbReference type="CDD" id="cd17537">
    <property type="entry name" value="REC_FixJ"/>
    <property type="match status" value="1"/>
</dbReference>
<feature type="domain" description="Response regulatory" evidence="8">
    <location>
        <begin position="20"/>
        <end position="134"/>
    </location>
</feature>
<dbReference type="PANTHER" id="PTHR44688">
    <property type="entry name" value="DNA-BINDING TRANSCRIPTIONAL ACTIVATOR DEVR_DOSR"/>
    <property type="match status" value="1"/>
</dbReference>
<evidence type="ECO:0000256" key="1">
    <source>
        <dbReference type="ARBA" id="ARBA00022553"/>
    </source>
</evidence>
<dbReference type="PANTHER" id="PTHR44688:SF16">
    <property type="entry name" value="DNA-BINDING TRANSCRIPTIONAL ACTIVATOR DEVR_DOSR"/>
    <property type="match status" value="1"/>
</dbReference>
<dbReference type="Gene3D" id="3.40.50.2300">
    <property type="match status" value="1"/>
</dbReference>
<dbReference type="FunFam" id="3.40.50.2300:FF:000018">
    <property type="entry name" value="DNA-binding transcriptional regulator NtrC"/>
    <property type="match status" value="1"/>
</dbReference>
<dbReference type="AlphaFoldDB" id="A0AAU7DCF9"/>
<dbReference type="SUPFAM" id="SSF52172">
    <property type="entry name" value="CheY-like"/>
    <property type="match status" value="1"/>
</dbReference>
<dbReference type="InterPro" id="IPR011006">
    <property type="entry name" value="CheY-like_superfamily"/>
</dbReference>
<dbReference type="Pfam" id="PF00072">
    <property type="entry name" value="Response_reg"/>
    <property type="match status" value="1"/>
</dbReference>
<dbReference type="PRINTS" id="PR00038">
    <property type="entry name" value="HTHLUXR"/>
</dbReference>
<reference evidence="9" key="1">
    <citation type="submission" date="2023-03" db="EMBL/GenBank/DDBJ databases">
        <title>Edaphobacter sp.</title>
        <authorList>
            <person name="Huber K.J."/>
            <person name="Papendorf J."/>
            <person name="Pilke C."/>
            <person name="Bunk B."/>
            <person name="Sproeer C."/>
            <person name="Pester M."/>
        </authorList>
    </citation>
    <scope>NUCLEOTIDE SEQUENCE</scope>
    <source>
        <strain evidence="9">DSM 109920</strain>
    </source>
</reference>
<dbReference type="PROSITE" id="PS50110">
    <property type="entry name" value="RESPONSE_REGULATORY"/>
    <property type="match status" value="1"/>
</dbReference>
<dbReference type="InterPro" id="IPR016032">
    <property type="entry name" value="Sig_transdc_resp-reg_C-effctor"/>
</dbReference>
<keyword evidence="5" id="KW-0804">Transcription</keyword>
<evidence type="ECO:0000256" key="2">
    <source>
        <dbReference type="ARBA" id="ARBA00023012"/>
    </source>
</evidence>
<feature type="modified residue" description="4-aspartylphosphate" evidence="6">
    <location>
        <position position="69"/>
    </location>
</feature>
<dbReference type="Gene3D" id="1.10.10.10">
    <property type="entry name" value="Winged helix-like DNA-binding domain superfamily/Winged helix DNA-binding domain"/>
    <property type="match status" value="1"/>
</dbReference>
<keyword evidence="2" id="KW-0902">Two-component regulatory system</keyword>
<evidence type="ECO:0000256" key="4">
    <source>
        <dbReference type="ARBA" id="ARBA00023125"/>
    </source>
</evidence>
<dbReference type="GO" id="GO:0000160">
    <property type="term" value="P:phosphorelay signal transduction system"/>
    <property type="evidence" value="ECO:0007669"/>
    <property type="project" value="UniProtKB-KW"/>
</dbReference>
<evidence type="ECO:0000256" key="3">
    <source>
        <dbReference type="ARBA" id="ARBA00023015"/>
    </source>
</evidence>
<dbReference type="InterPro" id="IPR000792">
    <property type="entry name" value="Tscrpt_reg_LuxR_C"/>
</dbReference>
<sequence>MTRALDKELGPPSMSHAQPIVFVVDDDISVRESVELLIRCEGWQPETFGSAQEFLARPRALVPSCLVLDVSLPDLNGLDLQKRVAVERAEMPIIFVTGYGDVPMTVQAMKAGAVEFLTKPFGDEVLLRAIRHAIERSRVVLNREAEILALRDCYTSLTHREREVMALVVSGLLNKLIGSELGISEITVKAHRGQVMRKMKADSLADLVKMAAKLRLARAPRLNVSQAS</sequence>
<dbReference type="GO" id="GO:0003677">
    <property type="term" value="F:DNA binding"/>
    <property type="evidence" value="ECO:0007669"/>
    <property type="project" value="UniProtKB-KW"/>
</dbReference>
<dbReference type="CDD" id="cd06170">
    <property type="entry name" value="LuxR_C_like"/>
    <property type="match status" value="1"/>
</dbReference>
<feature type="domain" description="HTH luxR-type" evidence="7">
    <location>
        <begin position="150"/>
        <end position="215"/>
    </location>
</feature>
<dbReference type="GO" id="GO:0006355">
    <property type="term" value="P:regulation of DNA-templated transcription"/>
    <property type="evidence" value="ECO:0007669"/>
    <property type="project" value="InterPro"/>
</dbReference>
<name>A0AAU7DCF9_9BACT</name>
<dbReference type="Pfam" id="PF00196">
    <property type="entry name" value="GerE"/>
    <property type="match status" value="1"/>
</dbReference>
<dbReference type="SMART" id="SM00421">
    <property type="entry name" value="HTH_LUXR"/>
    <property type="match status" value="1"/>
</dbReference>
<keyword evidence="4" id="KW-0238">DNA-binding</keyword>
<dbReference type="PROSITE" id="PS50043">
    <property type="entry name" value="HTH_LUXR_2"/>
    <property type="match status" value="1"/>
</dbReference>
<dbReference type="SMART" id="SM00448">
    <property type="entry name" value="REC"/>
    <property type="match status" value="1"/>
</dbReference>
<evidence type="ECO:0000313" key="9">
    <source>
        <dbReference type="EMBL" id="XBH15325.1"/>
    </source>
</evidence>
<dbReference type="InterPro" id="IPR001789">
    <property type="entry name" value="Sig_transdc_resp-reg_receiver"/>
</dbReference>